<reference evidence="2" key="1">
    <citation type="journal article" date="2015" name="Proc. Natl. Acad. Sci. U.S.A.">
        <title>Genome sequencing of adzuki bean (Vigna angularis) provides insight into high starch and low fat accumulation and domestication.</title>
        <authorList>
            <person name="Yang K."/>
            <person name="Tian Z."/>
            <person name="Chen C."/>
            <person name="Luo L."/>
            <person name="Zhao B."/>
            <person name="Wang Z."/>
            <person name="Yu L."/>
            <person name="Li Y."/>
            <person name="Sun Y."/>
            <person name="Li W."/>
            <person name="Chen Y."/>
            <person name="Li Y."/>
            <person name="Zhang Y."/>
            <person name="Ai D."/>
            <person name="Zhao J."/>
            <person name="Shang C."/>
            <person name="Ma Y."/>
            <person name="Wu B."/>
            <person name="Wang M."/>
            <person name="Gao L."/>
            <person name="Sun D."/>
            <person name="Zhang P."/>
            <person name="Guo F."/>
            <person name="Wang W."/>
            <person name="Li Y."/>
            <person name="Wang J."/>
            <person name="Varshney R.K."/>
            <person name="Wang J."/>
            <person name="Ling H.Q."/>
            <person name="Wan P."/>
        </authorList>
    </citation>
    <scope>NUCLEOTIDE SEQUENCE</scope>
    <source>
        <strain evidence="2">cv. Jingnong 6</strain>
    </source>
</reference>
<dbReference type="Gramene" id="KOM47443">
    <property type="protein sequence ID" value="KOM47443"/>
    <property type="gene ID" value="LR48_Vigan07g114700"/>
</dbReference>
<evidence type="ECO:0000313" key="2">
    <source>
        <dbReference type="Proteomes" id="UP000053144"/>
    </source>
</evidence>
<dbReference type="EMBL" id="CM003377">
    <property type="protein sequence ID" value="KOM47443.1"/>
    <property type="molecule type" value="Genomic_DNA"/>
</dbReference>
<dbReference type="AlphaFoldDB" id="A0A0L9UXH1"/>
<accession>A0A0L9UXH1</accession>
<dbReference type="Proteomes" id="UP000053144">
    <property type="component" value="Chromosome 7"/>
</dbReference>
<name>A0A0L9UXH1_PHAAN</name>
<proteinExistence type="predicted"/>
<organism evidence="1 2">
    <name type="scientific">Phaseolus angularis</name>
    <name type="common">Azuki bean</name>
    <name type="synonym">Vigna angularis</name>
    <dbReference type="NCBI Taxonomy" id="3914"/>
    <lineage>
        <taxon>Eukaryota</taxon>
        <taxon>Viridiplantae</taxon>
        <taxon>Streptophyta</taxon>
        <taxon>Embryophyta</taxon>
        <taxon>Tracheophyta</taxon>
        <taxon>Spermatophyta</taxon>
        <taxon>Magnoliopsida</taxon>
        <taxon>eudicotyledons</taxon>
        <taxon>Gunneridae</taxon>
        <taxon>Pentapetalae</taxon>
        <taxon>rosids</taxon>
        <taxon>fabids</taxon>
        <taxon>Fabales</taxon>
        <taxon>Fabaceae</taxon>
        <taxon>Papilionoideae</taxon>
        <taxon>50 kb inversion clade</taxon>
        <taxon>NPAAA clade</taxon>
        <taxon>indigoferoid/millettioid clade</taxon>
        <taxon>Phaseoleae</taxon>
        <taxon>Vigna</taxon>
    </lineage>
</organism>
<gene>
    <name evidence="1" type="ORF">LR48_Vigan07g114700</name>
</gene>
<sequence length="175" mass="18838">MELRPHIPSCHVTSAFPSPNSRNLNSSTVSKTLSATTTLSRRNSEVQTLSNYVATTHTVNAAKNLQPPHRLSPTLSFTINAATTHTVKPIHHHEPCRVVTTMPEIAQPGLGLEKVWWLQVLVILQGEVRSTLAGLMEVVDGGRGSLRELVMDGALRQLCSVGGGLMKMFHGGGSA</sequence>
<evidence type="ECO:0000313" key="1">
    <source>
        <dbReference type="EMBL" id="KOM47443.1"/>
    </source>
</evidence>
<protein>
    <submittedName>
        <fullName evidence="1">Uncharacterized protein</fullName>
    </submittedName>
</protein>